<reference evidence="10 12" key="2">
    <citation type="journal article" date="2013" name="Nature">
        <title>Insights into bilaterian evolution from three spiralian genomes.</title>
        <authorList>
            <person name="Simakov O."/>
            <person name="Marletaz F."/>
            <person name="Cho S.J."/>
            <person name="Edsinger-Gonzales E."/>
            <person name="Havlak P."/>
            <person name="Hellsten U."/>
            <person name="Kuo D.H."/>
            <person name="Larsson T."/>
            <person name="Lv J."/>
            <person name="Arendt D."/>
            <person name="Savage R."/>
            <person name="Osoegawa K."/>
            <person name="de Jong P."/>
            <person name="Grimwood J."/>
            <person name="Chapman J.A."/>
            <person name="Shapiro H."/>
            <person name="Aerts A."/>
            <person name="Otillar R.P."/>
            <person name="Terry A.Y."/>
            <person name="Boore J.L."/>
            <person name="Grigoriev I.V."/>
            <person name="Lindberg D.R."/>
            <person name="Seaver E.C."/>
            <person name="Weisblat D.A."/>
            <person name="Putnam N.H."/>
            <person name="Rokhsar D.S."/>
        </authorList>
    </citation>
    <scope>NUCLEOTIDE SEQUENCE</scope>
    <source>
        <strain evidence="10 12">I ESC-2004</strain>
    </source>
</reference>
<evidence type="ECO:0000313" key="11">
    <source>
        <dbReference type="EnsemblMetazoa" id="CapteP83871"/>
    </source>
</evidence>
<dbReference type="EMBL" id="AMQN01018061">
    <property type="status" value="NOT_ANNOTATED_CDS"/>
    <property type="molecule type" value="Genomic_DNA"/>
</dbReference>
<protein>
    <recommendedName>
        <fullName evidence="2">acylglycerol lipase</fullName>
        <ecNumber evidence="2">3.1.1.23</ecNumber>
    </recommendedName>
</protein>
<evidence type="ECO:0000313" key="10">
    <source>
        <dbReference type="EMBL" id="ELU15330.1"/>
    </source>
</evidence>
<feature type="domain" description="Serine aminopeptidase S33" evidence="9">
    <location>
        <begin position="181"/>
        <end position="227"/>
    </location>
</feature>
<comment type="catalytic activity">
    <reaction evidence="1">
        <text>Hydrolyzes glycerol monoesters of long-chain fatty acids.</text>
        <dbReference type="EC" id="3.1.1.23"/>
    </reaction>
</comment>
<keyword evidence="12" id="KW-1185">Reference proteome</keyword>
<organism evidence="10">
    <name type="scientific">Capitella teleta</name>
    <name type="common">Polychaete worm</name>
    <dbReference type="NCBI Taxonomy" id="283909"/>
    <lineage>
        <taxon>Eukaryota</taxon>
        <taxon>Metazoa</taxon>
        <taxon>Spiralia</taxon>
        <taxon>Lophotrochozoa</taxon>
        <taxon>Annelida</taxon>
        <taxon>Polychaeta</taxon>
        <taxon>Sedentaria</taxon>
        <taxon>Scolecida</taxon>
        <taxon>Capitellidae</taxon>
        <taxon>Capitella</taxon>
    </lineage>
</organism>
<evidence type="ECO:0000313" key="12">
    <source>
        <dbReference type="Proteomes" id="UP000014760"/>
    </source>
</evidence>
<dbReference type="InterPro" id="IPR050266">
    <property type="entry name" value="AB_hydrolase_sf"/>
</dbReference>
<feature type="non-terminal residue" evidence="10">
    <location>
        <position position="240"/>
    </location>
</feature>
<dbReference type="PANTHER" id="PTHR43798">
    <property type="entry name" value="MONOACYLGLYCEROL LIPASE"/>
    <property type="match status" value="1"/>
</dbReference>
<dbReference type="GO" id="GO:0005765">
    <property type="term" value="C:lysosomal membrane"/>
    <property type="evidence" value="ECO:0007669"/>
    <property type="project" value="UniProtKB-SubCell"/>
</dbReference>
<dbReference type="OMA" id="IIRYARH"/>
<evidence type="ECO:0000256" key="2">
    <source>
        <dbReference type="ARBA" id="ARBA00013254"/>
    </source>
</evidence>
<dbReference type="InterPro" id="IPR000073">
    <property type="entry name" value="AB_hydrolase_1"/>
</dbReference>
<dbReference type="AlphaFoldDB" id="R7VHZ7"/>
<dbReference type="EMBL" id="KB293838">
    <property type="protein sequence ID" value="ELU15330.1"/>
    <property type="molecule type" value="Genomic_DNA"/>
</dbReference>
<evidence type="ECO:0000256" key="4">
    <source>
        <dbReference type="ARBA" id="ARBA00037874"/>
    </source>
</evidence>
<dbReference type="Gene3D" id="3.40.50.1820">
    <property type="entry name" value="alpha/beta hydrolase"/>
    <property type="match status" value="1"/>
</dbReference>
<reference evidence="12" key="1">
    <citation type="submission" date="2012-12" db="EMBL/GenBank/DDBJ databases">
        <authorList>
            <person name="Hellsten U."/>
            <person name="Grimwood J."/>
            <person name="Chapman J.A."/>
            <person name="Shapiro H."/>
            <person name="Aerts A."/>
            <person name="Otillar R.P."/>
            <person name="Terry A.Y."/>
            <person name="Boore J.L."/>
            <person name="Simakov O."/>
            <person name="Marletaz F."/>
            <person name="Cho S.-J."/>
            <person name="Edsinger-Gonzales E."/>
            <person name="Havlak P."/>
            <person name="Kuo D.-H."/>
            <person name="Larsson T."/>
            <person name="Lv J."/>
            <person name="Arendt D."/>
            <person name="Savage R."/>
            <person name="Osoegawa K."/>
            <person name="de Jong P."/>
            <person name="Lindberg D.R."/>
            <person name="Seaver E.C."/>
            <person name="Weisblat D.A."/>
            <person name="Putnam N.H."/>
            <person name="Grigoriev I.V."/>
            <person name="Rokhsar D.S."/>
        </authorList>
    </citation>
    <scope>NUCLEOTIDE SEQUENCE</scope>
    <source>
        <strain evidence="12">I ESC-2004</strain>
    </source>
</reference>
<accession>R7VHZ7</accession>
<feature type="domain" description="AB hydrolase-1" evidence="8">
    <location>
        <begin position="4"/>
        <end position="107"/>
    </location>
</feature>
<proteinExistence type="predicted"/>
<dbReference type="InterPro" id="IPR022742">
    <property type="entry name" value="Hydrolase_4"/>
</dbReference>
<comment type="catalytic activity">
    <reaction evidence="6">
        <text>1-dodecanoylglycerol + H2O = dodecanoate + glycerol + H(+)</text>
        <dbReference type="Rhea" id="RHEA:44316"/>
        <dbReference type="ChEBI" id="CHEBI:15377"/>
        <dbReference type="ChEBI" id="CHEBI:15378"/>
        <dbReference type="ChEBI" id="CHEBI:17754"/>
        <dbReference type="ChEBI" id="CHEBI:18262"/>
        <dbReference type="ChEBI" id="CHEBI:75539"/>
    </reaction>
</comment>
<dbReference type="GO" id="GO:0046464">
    <property type="term" value="P:acylglycerol catabolic process"/>
    <property type="evidence" value="ECO:0007669"/>
    <property type="project" value="TreeGrafter"/>
</dbReference>
<sequence length="240" mass="26823">AESVLFFFHGVAGSSEVWRSQIDHFGRQGYEMVIPDLIGHGMSATPQNLNAYTFDEIASDLLVLFDLLCKKRNVLVGHSYGSSFAAVIARNRPTRVSKLIMISGGSPTPLAPQPGLFQAPVCCLDCFTPLLHHQFFKSAFHKKSKTCGLRDRAFDIPSYVLKGIMNGQIWDEGDAEFHEWINAPTLLIHGKHDQLVSVEEEKEMVDAIFDCNLVVVEDASHMVMMEKPSEVNELIQNFLL</sequence>
<dbReference type="GO" id="GO:0031902">
    <property type="term" value="C:late endosome membrane"/>
    <property type="evidence" value="ECO:0007669"/>
    <property type="project" value="UniProtKB-SubCell"/>
</dbReference>
<comment type="function">
    <text evidence="7">Lipase that preferentially hydrolysis medium-chain saturated monoacylglycerols including 2-arachidonoylglycerol. Through 2-arachidonoylglycerol degradation may regulate endocannabinoid signaling pathways. Also has a lysophosphatidyl lipase activity with a preference for lysophosphatidylglycerol among other lysophospholipids. Also able to degrade bis(monoacylglycero)phosphate (BMP) and constitutes the major enzyme for BMP catabolism. BMP, also known as lysobisphosphatidic acid, is enriched in late endosomes and lysosomes and plays a key role in the formation of intraluminal vesicles and in lipid sorting.</text>
</comment>
<gene>
    <name evidence="10" type="ORF">CAPTEDRAFT_83871</name>
</gene>
<evidence type="ECO:0000256" key="3">
    <source>
        <dbReference type="ARBA" id="ARBA00037797"/>
    </source>
</evidence>
<name>R7VHZ7_CAPTE</name>
<dbReference type="GO" id="GO:0031966">
    <property type="term" value="C:mitochondrial membrane"/>
    <property type="evidence" value="ECO:0007669"/>
    <property type="project" value="UniProtKB-SubCell"/>
</dbReference>
<dbReference type="HOGENOM" id="CLU_020336_24_0_1"/>
<dbReference type="OrthoDB" id="428974at2759"/>
<dbReference type="PRINTS" id="PR00412">
    <property type="entry name" value="EPOXHYDRLASE"/>
</dbReference>
<dbReference type="Pfam" id="PF12146">
    <property type="entry name" value="Hydrolase_4"/>
    <property type="match status" value="1"/>
</dbReference>
<dbReference type="SUPFAM" id="SSF53474">
    <property type="entry name" value="alpha/beta-Hydrolases"/>
    <property type="match status" value="1"/>
</dbReference>
<dbReference type="InterPro" id="IPR029058">
    <property type="entry name" value="AB_hydrolase_fold"/>
</dbReference>
<dbReference type="Proteomes" id="UP000014760">
    <property type="component" value="Unassembled WGS sequence"/>
</dbReference>
<evidence type="ECO:0000259" key="9">
    <source>
        <dbReference type="Pfam" id="PF12146"/>
    </source>
</evidence>
<dbReference type="STRING" id="283909.R7VHZ7"/>
<dbReference type="EnsemblMetazoa" id="CapteT83871">
    <property type="protein sequence ID" value="CapteP83871"/>
    <property type="gene ID" value="CapteG83871"/>
</dbReference>
<feature type="non-terminal residue" evidence="10">
    <location>
        <position position="1"/>
    </location>
</feature>
<dbReference type="InterPro" id="IPR000639">
    <property type="entry name" value="Epox_hydrolase-like"/>
</dbReference>
<reference evidence="11" key="3">
    <citation type="submission" date="2015-06" db="UniProtKB">
        <authorList>
            <consortium name="EnsemblMetazoa"/>
        </authorList>
    </citation>
    <scope>IDENTIFICATION</scope>
</reference>
<dbReference type="Pfam" id="PF00561">
    <property type="entry name" value="Abhydrolase_1"/>
    <property type="match status" value="1"/>
</dbReference>
<comment type="subcellular location">
    <subcellularLocation>
        <location evidence="3">Late endosome membrane</location>
        <topology evidence="3">Single-pass type II membrane protein</topology>
    </subcellularLocation>
    <subcellularLocation>
        <location evidence="4">Lysosome membrane</location>
        <topology evidence="4">Single-pass type II membrane protein</topology>
    </subcellularLocation>
    <subcellularLocation>
        <location evidence="5">Mitochondrion membrane</location>
        <topology evidence="5">Single-pass type II membrane protein</topology>
    </subcellularLocation>
</comment>
<evidence type="ECO:0000256" key="6">
    <source>
        <dbReference type="ARBA" id="ARBA00047662"/>
    </source>
</evidence>
<evidence type="ECO:0000256" key="1">
    <source>
        <dbReference type="ARBA" id="ARBA00001613"/>
    </source>
</evidence>
<dbReference type="EC" id="3.1.1.23" evidence="2"/>
<evidence type="ECO:0000259" key="8">
    <source>
        <dbReference type="Pfam" id="PF00561"/>
    </source>
</evidence>
<evidence type="ECO:0000256" key="7">
    <source>
        <dbReference type="ARBA" id="ARBA00049568"/>
    </source>
</evidence>
<dbReference type="GO" id="GO:0047372">
    <property type="term" value="F:monoacylglycerol lipase activity"/>
    <property type="evidence" value="ECO:0007669"/>
    <property type="project" value="UniProtKB-EC"/>
</dbReference>
<evidence type="ECO:0000256" key="5">
    <source>
        <dbReference type="ARBA" id="ARBA00046308"/>
    </source>
</evidence>
<dbReference type="PANTHER" id="PTHR43798:SF5">
    <property type="entry name" value="MONOACYLGLYCEROL LIPASE ABHD6"/>
    <property type="match status" value="1"/>
</dbReference>
<dbReference type="PRINTS" id="PR00111">
    <property type="entry name" value="ABHYDROLASE"/>
</dbReference>